<keyword evidence="2" id="KW-1185">Reference proteome</keyword>
<dbReference type="Proteomes" id="UP001065298">
    <property type="component" value="Chromosome 14"/>
</dbReference>
<organism evidence="1 2">
    <name type="scientific">Fusarium keratoplasticum</name>
    <dbReference type="NCBI Taxonomy" id="1328300"/>
    <lineage>
        <taxon>Eukaryota</taxon>
        <taxon>Fungi</taxon>
        <taxon>Dikarya</taxon>
        <taxon>Ascomycota</taxon>
        <taxon>Pezizomycotina</taxon>
        <taxon>Sordariomycetes</taxon>
        <taxon>Hypocreomycetidae</taxon>
        <taxon>Hypocreales</taxon>
        <taxon>Nectriaceae</taxon>
        <taxon>Fusarium</taxon>
        <taxon>Fusarium solani species complex</taxon>
    </lineage>
</organism>
<name>A0ACC0QCY7_9HYPO</name>
<comment type="caution">
    <text evidence="1">The sequence shown here is derived from an EMBL/GenBank/DDBJ whole genome shotgun (WGS) entry which is preliminary data.</text>
</comment>
<evidence type="ECO:0000313" key="2">
    <source>
        <dbReference type="Proteomes" id="UP001065298"/>
    </source>
</evidence>
<proteinExistence type="predicted"/>
<dbReference type="EMBL" id="CM046516">
    <property type="protein sequence ID" value="KAI8648660.1"/>
    <property type="molecule type" value="Genomic_DNA"/>
</dbReference>
<gene>
    <name evidence="1" type="ORF">NCS57_01477900</name>
</gene>
<sequence length="443" mass="47273">MLLPQFSPADLSLEPNPFEQSFRGAPETPGATRLPSVAALTSASSLLPNSNMTPFNWGGGSLWTGPLSSGMLSEQANVYIDGTPHPRGGSPTPHESSLNKGLTPSGSDSMFPAQSPNFQLSAQLASGGATPSTLDFHRTTMSAAAKRDQNGAPLRSQGQQPPPSPQQQQPSVTFKPQEMPNGATTAKPEAKPASGTFGPHNNDAANGLFMFVQGRNGAQSTNQFAVTSGAPGHARPVPVAPQNMNTSPHMSSVNGGSIGSARGMSEGKGKRNIPPTNGRRKADEPPAKAPANKKSKTNAAAVNGDMDFSDDESKMKLEEGGSKSKMTDEEKRKNFLERNRVAALKCRQRKKRWPTSLQTKVEMFNTENDALTAQVTQLREEAVNLKTLLFAHKDYPVTHRHGLHGAFVSQVIEPINSQMNPYGMAAPTPNQVMASQGVQRRFS</sequence>
<reference evidence="1" key="1">
    <citation type="submission" date="2022-06" db="EMBL/GenBank/DDBJ databases">
        <title>Fusarium solani species complex genomes reveal bases of compartmentalisation and animal pathogenesis.</title>
        <authorList>
            <person name="Tsai I.J."/>
        </authorList>
    </citation>
    <scope>NUCLEOTIDE SEQUENCE</scope>
    <source>
        <strain evidence="1">Fu6.1</strain>
    </source>
</reference>
<accession>A0ACC0QCY7</accession>
<protein>
    <submittedName>
        <fullName evidence="1">BZIP domain-containing protein</fullName>
    </submittedName>
</protein>
<evidence type="ECO:0000313" key="1">
    <source>
        <dbReference type="EMBL" id="KAI8648660.1"/>
    </source>
</evidence>